<dbReference type="Gene3D" id="3.40.50.2000">
    <property type="entry name" value="Glycogen Phosphorylase B"/>
    <property type="match status" value="2"/>
</dbReference>
<dbReference type="KEGG" id="fcj:RN605_10230"/>
<organism evidence="4 5">
    <name type="scientific">Flavobacterium capsici</name>
    <dbReference type="NCBI Taxonomy" id="3075618"/>
    <lineage>
        <taxon>Bacteria</taxon>
        <taxon>Pseudomonadati</taxon>
        <taxon>Bacteroidota</taxon>
        <taxon>Flavobacteriia</taxon>
        <taxon>Flavobacteriales</taxon>
        <taxon>Flavobacteriaceae</taxon>
        <taxon>Flavobacterium</taxon>
    </lineage>
</organism>
<protein>
    <submittedName>
        <fullName evidence="4">Glycosyltransferase family 1 protein</fullName>
    </submittedName>
</protein>
<dbReference type="SUPFAM" id="SSF53756">
    <property type="entry name" value="UDP-Glycosyltransferase/glycogen phosphorylase"/>
    <property type="match status" value="1"/>
</dbReference>
<proteinExistence type="predicted"/>
<keyword evidence="5" id="KW-1185">Reference proteome</keyword>
<dbReference type="PANTHER" id="PTHR46401:SF2">
    <property type="entry name" value="GLYCOSYLTRANSFERASE WBBK-RELATED"/>
    <property type="match status" value="1"/>
</dbReference>
<keyword evidence="1" id="KW-0808">Transferase</keyword>
<evidence type="ECO:0000313" key="4">
    <source>
        <dbReference type="EMBL" id="WNM21061.1"/>
    </source>
</evidence>
<evidence type="ECO:0000313" key="3">
    <source>
        <dbReference type="EMBL" id="WNM19672.1"/>
    </source>
</evidence>
<name>A0AA96J781_9FLAO</name>
<dbReference type="GO" id="GO:0016757">
    <property type="term" value="F:glycosyltransferase activity"/>
    <property type="evidence" value="ECO:0007669"/>
    <property type="project" value="InterPro"/>
</dbReference>
<reference evidence="4 5" key="1">
    <citation type="submission" date="2023-09" db="EMBL/GenBank/DDBJ databases">
        <title>Flavobacterium sp. a novel bacteria isolate from Pepper rhizosphere.</title>
        <authorList>
            <person name="Peng Y."/>
            <person name="Lee J."/>
        </authorList>
    </citation>
    <scope>NUCLEOTIDE SEQUENCE [LARGE SCALE GENOMIC DNA]</scope>
    <source>
        <strain evidence="3">PMR2A8</strain>
        <strain evidence="4 5">PMTSA4</strain>
    </source>
</reference>
<evidence type="ECO:0000313" key="5">
    <source>
        <dbReference type="Proteomes" id="UP001304515"/>
    </source>
</evidence>
<dbReference type="EMBL" id="CP134878">
    <property type="protein sequence ID" value="WNM19672.1"/>
    <property type="molecule type" value="Genomic_DNA"/>
</dbReference>
<evidence type="ECO:0000259" key="2">
    <source>
        <dbReference type="Pfam" id="PF00534"/>
    </source>
</evidence>
<dbReference type="Proteomes" id="UP001304515">
    <property type="component" value="Chromosome"/>
</dbReference>
<dbReference type="CDD" id="cd03809">
    <property type="entry name" value="GT4_MtfB-like"/>
    <property type="match status" value="1"/>
</dbReference>
<accession>A0AA96J781</accession>
<dbReference type="AlphaFoldDB" id="A0AA96J781"/>
<gene>
    <name evidence="4" type="ORF">RN605_10230</name>
    <name evidence="3" type="ORF">RN608_03060</name>
</gene>
<dbReference type="Pfam" id="PF00534">
    <property type="entry name" value="Glycos_transf_1"/>
    <property type="match status" value="1"/>
</dbReference>
<dbReference type="RefSeq" id="WP_313324567.1">
    <property type="nucleotide sequence ID" value="NZ_CP134878.1"/>
</dbReference>
<accession>A0AA96EX42</accession>
<sequence length="371" mass="43872">MKTKKIFIDCHVFDYGFQGTRTYIQGLYLELIKNKEIEFYFAATDINNLKSVFGDSENIHYVEYKSKNKFYRLLIDIPLLIKKNNIDFAHFQYIVPPFKKCKYINSIHDVLFIDFPEHFPKLSSIKNEFLYKYSAKKSEIILTGSQYSKNRIETHFKINNVFTTVYGVESVFYDSYDKKEVQEKVKTKYGYENIIIYVSRHEPRKNHYRLLKAFIDLKLYENHHLLLIGDITFRDEKFDNLLEESSKEIKEKIILKKKVAYNEMLQFLRASVLAVYPSFAEGFGLPPLETIAAKVPTLCSNATSMSEFDFFGEDFINPADFEEIKRKISYKLSNINEKRQEELSILVEKKYNWNEAAHSFIDIINKESIKN</sequence>
<dbReference type="EMBL" id="CP134890">
    <property type="protein sequence ID" value="WNM21061.1"/>
    <property type="molecule type" value="Genomic_DNA"/>
</dbReference>
<dbReference type="InterPro" id="IPR001296">
    <property type="entry name" value="Glyco_trans_1"/>
</dbReference>
<evidence type="ECO:0000256" key="1">
    <source>
        <dbReference type="ARBA" id="ARBA00022679"/>
    </source>
</evidence>
<feature type="domain" description="Glycosyl transferase family 1" evidence="2">
    <location>
        <begin position="180"/>
        <end position="334"/>
    </location>
</feature>
<dbReference type="PANTHER" id="PTHR46401">
    <property type="entry name" value="GLYCOSYLTRANSFERASE WBBK-RELATED"/>
    <property type="match status" value="1"/>
</dbReference>